<dbReference type="SUPFAM" id="SSF53244">
    <property type="entry name" value="MurD-like peptide ligases, peptide-binding domain"/>
    <property type="match status" value="1"/>
</dbReference>
<dbReference type="SUPFAM" id="SSF53623">
    <property type="entry name" value="MurD-like peptide ligases, catalytic domain"/>
    <property type="match status" value="1"/>
</dbReference>
<protein>
    <recommendedName>
        <fullName evidence="7">UDP-MurNAc-pentapeptide synthetase</fullName>
    </recommendedName>
</protein>
<dbReference type="Gene3D" id="3.90.190.20">
    <property type="entry name" value="Mur ligase, C-terminal domain"/>
    <property type="match status" value="1"/>
</dbReference>
<dbReference type="EMBL" id="UINC01020995">
    <property type="protein sequence ID" value="SVA87614.1"/>
    <property type="molecule type" value="Genomic_DNA"/>
</dbReference>
<organism evidence="6">
    <name type="scientific">marine metagenome</name>
    <dbReference type="NCBI Taxonomy" id="408172"/>
    <lineage>
        <taxon>unclassified sequences</taxon>
        <taxon>metagenomes</taxon>
        <taxon>ecological metagenomes</taxon>
    </lineage>
</organism>
<feature type="domain" description="Mur ligase C-terminal" evidence="4">
    <location>
        <begin position="184"/>
        <end position="306"/>
    </location>
</feature>
<evidence type="ECO:0000256" key="2">
    <source>
        <dbReference type="ARBA" id="ARBA00022741"/>
    </source>
</evidence>
<evidence type="ECO:0008006" key="7">
    <source>
        <dbReference type="Google" id="ProtNLM"/>
    </source>
</evidence>
<dbReference type="InterPro" id="IPR036565">
    <property type="entry name" value="Mur-like_cat_sf"/>
</dbReference>
<keyword evidence="2" id="KW-0547">Nucleotide-binding</keyword>
<evidence type="ECO:0000259" key="5">
    <source>
        <dbReference type="Pfam" id="PF08245"/>
    </source>
</evidence>
<name>A0A381ZER7_9ZZZZ</name>
<evidence type="ECO:0000256" key="3">
    <source>
        <dbReference type="ARBA" id="ARBA00022840"/>
    </source>
</evidence>
<dbReference type="GO" id="GO:0005524">
    <property type="term" value="F:ATP binding"/>
    <property type="evidence" value="ECO:0007669"/>
    <property type="project" value="UniProtKB-KW"/>
</dbReference>
<dbReference type="PANTHER" id="PTHR43024:SF1">
    <property type="entry name" value="UDP-N-ACETYLMURAMOYL-TRIPEPTIDE--D-ALANYL-D-ALANINE LIGASE"/>
    <property type="match status" value="1"/>
</dbReference>
<dbReference type="InterPro" id="IPR013221">
    <property type="entry name" value="Mur_ligase_cen"/>
</dbReference>
<reference evidence="6" key="1">
    <citation type="submission" date="2018-05" db="EMBL/GenBank/DDBJ databases">
        <authorList>
            <person name="Lanie J.A."/>
            <person name="Ng W.-L."/>
            <person name="Kazmierczak K.M."/>
            <person name="Andrzejewski T.M."/>
            <person name="Davidsen T.M."/>
            <person name="Wayne K.J."/>
            <person name="Tettelin H."/>
            <person name="Glass J.I."/>
            <person name="Rusch D."/>
            <person name="Podicherti R."/>
            <person name="Tsui H.-C.T."/>
            <person name="Winkler M.E."/>
        </authorList>
    </citation>
    <scope>NUCLEOTIDE SEQUENCE</scope>
</reference>
<proteinExistence type="predicted"/>
<evidence type="ECO:0000313" key="6">
    <source>
        <dbReference type="EMBL" id="SVA87614.1"/>
    </source>
</evidence>
<dbReference type="PANTHER" id="PTHR43024">
    <property type="entry name" value="UDP-N-ACETYLMURAMOYL-TRIPEPTIDE--D-ALANYL-D-ALANINE LIGASE"/>
    <property type="match status" value="1"/>
</dbReference>
<dbReference type="InterPro" id="IPR036615">
    <property type="entry name" value="Mur_ligase_C_dom_sf"/>
</dbReference>
<dbReference type="Pfam" id="PF08245">
    <property type="entry name" value="Mur_ligase_M"/>
    <property type="match status" value="1"/>
</dbReference>
<dbReference type="Pfam" id="PF02875">
    <property type="entry name" value="Mur_ligase_C"/>
    <property type="match status" value="1"/>
</dbReference>
<dbReference type="Gene3D" id="3.40.1190.10">
    <property type="entry name" value="Mur-like, catalytic domain"/>
    <property type="match status" value="1"/>
</dbReference>
<evidence type="ECO:0000259" key="4">
    <source>
        <dbReference type="Pfam" id="PF02875"/>
    </source>
</evidence>
<keyword evidence="3" id="KW-0067">ATP-binding</keyword>
<sequence>SSIHRVHATEGNFNTSVGLPLTLLTLDDSHSISILELGANQPGDIEYLCTIVEPTHGIITNIAPAHLEGFGSVEAIAKSKSVLFNSLENGIAFVNTADERIVDFQIPGEKVTFGLSSDSDFPADIHQENDGTLTLILDTHVVATGTMNLSFVKNCIAVSSIAVTLGVKWEEIVGKIQSFTPPPGRCQVKQLVGITVIDDTYNANLVSSLAALDYLKAFSGNGRRIFVFGDMFELGETAPEQHVKVGEKCNEIKIDGVFTIGENAIHTDSAINGGIEHRHFSSPADLITSLKKNLHAGDKVLFKGSRGMAMERIIERVFEN</sequence>
<gene>
    <name evidence="6" type="ORF">METZ01_LOCUS140468</name>
</gene>
<evidence type="ECO:0000256" key="1">
    <source>
        <dbReference type="ARBA" id="ARBA00022598"/>
    </source>
</evidence>
<dbReference type="InterPro" id="IPR004101">
    <property type="entry name" value="Mur_ligase_C"/>
</dbReference>
<keyword evidence="1" id="KW-0436">Ligase</keyword>
<accession>A0A381ZER7</accession>
<dbReference type="GO" id="GO:0016881">
    <property type="term" value="F:acid-amino acid ligase activity"/>
    <property type="evidence" value="ECO:0007669"/>
    <property type="project" value="InterPro"/>
</dbReference>
<dbReference type="AlphaFoldDB" id="A0A381ZER7"/>
<feature type="domain" description="Mur ligase central" evidence="5">
    <location>
        <begin position="5"/>
        <end position="157"/>
    </location>
</feature>
<feature type="non-terminal residue" evidence="6">
    <location>
        <position position="1"/>
    </location>
</feature>
<dbReference type="InterPro" id="IPR051046">
    <property type="entry name" value="MurCDEF_CellWall_CoF430Synth"/>
</dbReference>